<evidence type="ECO:0000256" key="2">
    <source>
        <dbReference type="ARBA" id="ARBA00022692"/>
    </source>
</evidence>
<dbReference type="Pfam" id="PF06664">
    <property type="entry name" value="WLS-like_TM"/>
    <property type="match status" value="1"/>
</dbReference>
<evidence type="ECO:0000256" key="6">
    <source>
        <dbReference type="SAM" id="Phobius"/>
    </source>
</evidence>
<reference evidence="10" key="1">
    <citation type="submission" date="2015-02" db="EMBL/GenBank/DDBJ databases">
        <title>Genome sequencing for Strongylocentrotus purpuratus.</title>
        <authorList>
            <person name="Murali S."/>
            <person name="Liu Y."/>
            <person name="Vee V."/>
            <person name="English A."/>
            <person name="Wang M."/>
            <person name="Skinner E."/>
            <person name="Han Y."/>
            <person name="Muzny D.M."/>
            <person name="Worley K.C."/>
            <person name="Gibbs R.A."/>
        </authorList>
    </citation>
    <scope>NUCLEOTIDE SEQUENCE</scope>
</reference>
<dbReference type="Proteomes" id="UP000007110">
    <property type="component" value="Unassembled WGS sequence"/>
</dbReference>
<feature type="transmembrane region" description="Helical" evidence="6">
    <location>
        <begin position="220"/>
        <end position="238"/>
    </location>
</feature>
<dbReference type="KEGG" id="spu:753935"/>
<evidence type="ECO:0000256" key="5">
    <source>
        <dbReference type="SAM" id="MobiDB-lite"/>
    </source>
</evidence>
<comment type="subcellular location">
    <subcellularLocation>
        <location evidence="1">Membrane</location>
        <topology evidence="1">Multi-pass membrane protein</topology>
    </subcellularLocation>
</comment>
<keyword evidence="2 6" id="KW-0812">Transmembrane</keyword>
<dbReference type="RefSeq" id="XP_030849941.1">
    <property type="nucleotide sequence ID" value="XM_030994081.1"/>
</dbReference>
<feature type="transmembrane region" description="Helical" evidence="6">
    <location>
        <begin position="60"/>
        <end position="81"/>
    </location>
</feature>
<evidence type="ECO:0000259" key="7">
    <source>
        <dbReference type="Pfam" id="PF06664"/>
    </source>
</evidence>
<name>A0A7M7PGE6_STRPU</name>
<dbReference type="InterPro" id="IPR047843">
    <property type="entry name" value="WLS-like_TM"/>
</dbReference>
<evidence type="ECO:0008006" key="11">
    <source>
        <dbReference type="Google" id="ProtNLM"/>
    </source>
</evidence>
<reference evidence="9" key="2">
    <citation type="submission" date="2021-01" db="UniProtKB">
        <authorList>
            <consortium name="EnsemblMetazoa"/>
        </authorList>
    </citation>
    <scope>IDENTIFICATION</scope>
</reference>
<dbReference type="GO" id="GO:0016020">
    <property type="term" value="C:membrane"/>
    <property type="evidence" value="ECO:0007669"/>
    <property type="project" value="UniProtKB-SubCell"/>
</dbReference>
<dbReference type="Pfam" id="PF21885">
    <property type="entry name" value="TMEM181_GOLD"/>
    <property type="match status" value="1"/>
</dbReference>
<proteinExistence type="predicted"/>
<feature type="transmembrane region" description="Helical" evidence="6">
    <location>
        <begin position="442"/>
        <end position="461"/>
    </location>
</feature>
<dbReference type="InterPro" id="IPR054077">
    <property type="entry name" value="TMEM181_GOLD"/>
</dbReference>
<dbReference type="OrthoDB" id="28186at2759"/>
<feature type="transmembrane region" description="Helical" evidence="6">
    <location>
        <begin position="359"/>
        <end position="382"/>
    </location>
</feature>
<evidence type="ECO:0000256" key="1">
    <source>
        <dbReference type="ARBA" id="ARBA00004141"/>
    </source>
</evidence>
<feature type="domain" description="TMEM181 GOLD" evidence="8">
    <location>
        <begin position="99"/>
        <end position="211"/>
    </location>
</feature>
<keyword evidence="10" id="KW-1185">Reference proteome</keyword>
<protein>
    <recommendedName>
        <fullName evidence="11">Transmembrane protein 181</fullName>
    </recommendedName>
</protein>
<dbReference type="PANTHER" id="PTHR31918:SF1">
    <property type="entry name" value="TRANSMEMBRANE PROTEIN 181"/>
    <property type="match status" value="1"/>
</dbReference>
<feature type="transmembrane region" description="Helical" evidence="6">
    <location>
        <begin position="258"/>
        <end position="277"/>
    </location>
</feature>
<evidence type="ECO:0000313" key="9">
    <source>
        <dbReference type="EnsemblMetazoa" id="XP_030849941"/>
    </source>
</evidence>
<organism evidence="9 10">
    <name type="scientific">Strongylocentrotus purpuratus</name>
    <name type="common">Purple sea urchin</name>
    <dbReference type="NCBI Taxonomy" id="7668"/>
    <lineage>
        <taxon>Eukaryota</taxon>
        <taxon>Metazoa</taxon>
        <taxon>Echinodermata</taxon>
        <taxon>Eleutherozoa</taxon>
        <taxon>Echinozoa</taxon>
        <taxon>Echinoidea</taxon>
        <taxon>Euechinoidea</taxon>
        <taxon>Echinacea</taxon>
        <taxon>Camarodonta</taxon>
        <taxon>Echinidea</taxon>
        <taxon>Strongylocentrotidae</taxon>
        <taxon>Strongylocentrotus</taxon>
    </lineage>
</organism>
<feature type="transmembrane region" description="Helical" evidence="6">
    <location>
        <begin position="289"/>
        <end position="308"/>
    </location>
</feature>
<sequence>MDAYGFSYKAPQWKAKLKSSCQGLFDIYSAVQDFIVPKYYYDRSNRSVQMRLYTLSKRQFVLVFICFFMAFGISLLIGIAGPNIQAYELQKQVENLPNGPFELTSPILNKFNKSLWLTTAIEVDDASAETFQKPFNVSIMLRGVAQDSSQEKLTSVPYNRSRKLSCEKGRCTELLLLHLLTLKYSTYIVTVSFQGLEKHHVTAINFYFRTYNPAFSNMMIWFRFVFLVITFIITCMFAHSLRKFSMRDWSIEQKWLSVILPLLLLYNDPIYPLTLLVDSWIPILLDNVFQATFLCALLLFWLCAYHGIRQSDRKWVKFYMIKLLIVGVLWVSTLVLTSWQLYCSLYDPTFNYKVDSGDFIGMVIFFLVVGGFYVLYLLFLVIRAFTELRSLPYMNLRLKVMTMLMLVVVAATITITIMRYGVNILNENFVTELSTYYKNCAEFLAFYSLLNCYLYTMAFVYSPSKNAHKDTYFKDNPTFSMLNESEDELIYGSDSEDGVHTSLTGNNRHMDNEEE</sequence>
<accession>A0A7M7PGE6</accession>
<dbReference type="AlphaFoldDB" id="A0A7M7PGE6"/>
<dbReference type="InterPro" id="IPR040416">
    <property type="entry name" value="TMEM181"/>
</dbReference>
<feature type="transmembrane region" description="Helical" evidence="6">
    <location>
        <begin position="403"/>
        <end position="422"/>
    </location>
</feature>
<evidence type="ECO:0000313" key="10">
    <source>
        <dbReference type="Proteomes" id="UP000007110"/>
    </source>
</evidence>
<dbReference type="PANTHER" id="PTHR31918">
    <property type="entry name" value="TRANSMEMBRANE PROTEIN 181"/>
    <property type="match status" value="1"/>
</dbReference>
<evidence type="ECO:0000256" key="4">
    <source>
        <dbReference type="ARBA" id="ARBA00023136"/>
    </source>
</evidence>
<dbReference type="GO" id="GO:0015643">
    <property type="term" value="F:toxic substance binding"/>
    <property type="evidence" value="ECO:0007669"/>
    <property type="project" value="InterPro"/>
</dbReference>
<dbReference type="GeneID" id="753935"/>
<keyword evidence="4 6" id="KW-0472">Membrane</keyword>
<evidence type="ECO:0000259" key="8">
    <source>
        <dbReference type="Pfam" id="PF21885"/>
    </source>
</evidence>
<dbReference type="InParanoid" id="A0A7M7PGE6"/>
<feature type="transmembrane region" description="Helical" evidence="6">
    <location>
        <begin position="320"/>
        <end position="339"/>
    </location>
</feature>
<dbReference type="CTD" id="57583"/>
<feature type="domain" description="Wntless-like transmembrane" evidence="7">
    <location>
        <begin position="212"/>
        <end position="465"/>
    </location>
</feature>
<feature type="region of interest" description="Disordered" evidence="5">
    <location>
        <begin position="493"/>
        <end position="515"/>
    </location>
</feature>
<keyword evidence="3 6" id="KW-1133">Transmembrane helix</keyword>
<dbReference type="FunCoup" id="A0A7M7PGE6">
    <property type="interactions" value="218"/>
</dbReference>
<evidence type="ECO:0000256" key="3">
    <source>
        <dbReference type="ARBA" id="ARBA00022989"/>
    </source>
</evidence>
<dbReference type="EnsemblMetazoa" id="XM_030994081">
    <property type="protein sequence ID" value="XP_030849941"/>
    <property type="gene ID" value="LOC753935"/>
</dbReference>
<dbReference type="OMA" id="QLWVIAK"/>